<feature type="compositionally biased region" description="Basic and acidic residues" evidence="18">
    <location>
        <begin position="345"/>
        <end position="364"/>
    </location>
</feature>
<feature type="region of interest" description="Disordered" evidence="18">
    <location>
        <begin position="334"/>
        <end position="364"/>
    </location>
</feature>
<dbReference type="GO" id="GO:0042162">
    <property type="term" value="F:telomeric DNA binding"/>
    <property type="evidence" value="ECO:0007669"/>
    <property type="project" value="InterPro"/>
</dbReference>
<evidence type="ECO:0000256" key="4">
    <source>
        <dbReference type="ARBA" id="ARBA00012551"/>
    </source>
</evidence>
<evidence type="ECO:0000256" key="11">
    <source>
        <dbReference type="ARBA" id="ARBA00022840"/>
    </source>
</evidence>
<organism evidence="20 21">
    <name type="scientific">Hydnum rufescens UP504</name>
    <dbReference type="NCBI Taxonomy" id="1448309"/>
    <lineage>
        <taxon>Eukaryota</taxon>
        <taxon>Fungi</taxon>
        <taxon>Dikarya</taxon>
        <taxon>Basidiomycota</taxon>
        <taxon>Agaricomycotina</taxon>
        <taxon>Agaricomycetes</taxon>
        <taxon>Cantharellales</taxon>
        <taxon>Hydnaceae</taxon>
        <taxon>Hydnum</taxon>
    </lineage>
</organism>
<evidence type="ECO:0000256" key="9">
    <source>
        <dbReference type="ARBA" id="ARBA00022801"/>
    </source>
</evidence>
<evidence type="ECO:0000256" key="2">
    <source>
        <dbReference type="ARBA" id="ARBA00004574"/>
    </source>
</evidence>
<dbReference type="CDD" id="cd00873">
    <property type="entry name" value="KU80"/>
    <property type="match status" value="1"/>
</dbReference>
<feature type="compositionally biased region" description="Polar residues" evidence="18">
    <location>
        <begin position="660"/>
        <end position="677"/>
    </location>
</feature>
<dbReference type="Pfam" id="PF02735">
    <property type="entry name" value="Ku"/>
    <property type="match status" value="1"/>
</dbReference>
<evidence type="ECO:0000256" key="8">
    <source>
        <dbReference type="ARBA" id="ARBA00022763"/>
    </source>
</evidence>
<dbReference type="EC" id="3.6.4.12" evidence="4"/>
<protein>
    <recommendedName>
        <fullName evidence="5">ATP-dependent DNA helicase II subunit 2</fullName>
        <ecNumber evidence="4">3.6.4.12</ecNumber>
    </recommendedName>
    <alternativeName>
        <fullName evidence="17">ATP-dependent DNA helicase II subunit Ku80</fullName>
    </alternativeName>
</protein>
<keyword evidence="10" id="KW-0347">Helicase</keyword>
<dbReference type="AlphaFoldDB" id="A0A9P6AWW8"/>
<dbReference type="GO" id="GO:0003684">
    <property type="term" value="F:damaged DNA binding"/>
    <property type="evidence" value="ECO:0007669"/>
    <property type="project" value="InterPro"/>
</dbReference>
<evidence type="ECO:0000313" key="20">
    <source>
        <dbReference type="EMBL" id="KAF9513461.1"/>
    </source>
</evidence>
<evidence type="ECO:0000256" key="3">
    <source>
        <dbReference type="ARBA" id="ARBA00007726"/>
    </source>
</evidence>
<dbReference type="GO" id="GO:0003678">
    <property type="term" value="F:DNA helicase activity"/>
    <property type="evidence" value="ECO:0007669"/>
    <property type="project" value="UniProtKB-EC"/>
</dbReference>
<dbReference type="InterPro" id="IPR006164">
    <property type="entry name" value="DNA_bd_Ku70/Ku80"/>
</dbReference>
<dbReference type="InterPro" id="IPR016194">
    <property type="entry name" value="SPOC-like_C_dom_sf"/>
</dbReference>
<keyword evidence="13" id="KW-0238">DNA-binding</keyword>
<keyword evidence="16" id="KW-0539">Nucleus</keyword>
<dbReference type="GO" id="GO:0005524">
    <property type="term" value="F:ATP binding"/>
    <property type="evidence" value="ECO:0007669"/>
    <property type="project" value="UniProtKB-KW"/>
</dbReference>
<evidence type="ECO:0000256" key="13">
    <source>
        <dbReference type="ARBA" id="ARBA00023125"/>
    </source>
</evidence>
<dbReference type="SUPFAM" id="SSF101420">
    <property type="entry name" value="C-terminal domain of Ku80"/>
    <property type="match status" value="1"/>
</dbReference>
<dbReference type="Pfam" id="PF03731">
    <property type="entry name" value="Ku_N"/>
    <property type="match status" value="1"/>
</dbReference>
<keyword evidence="11" id="KW-0067">ATP-binding</keyword>
<dbReference type="GO" id="GO:0006303">
    <property type="term" value="P:double-strand break repair via nonhomologous end joining"/>
    <property type="evidence" value="ECO:0007669"/>
    <property type="project" value="InterPro"/>
</dbReference>
<keyword evidence="9" id="KW-0378">Hydrolase</keyword>
<dbReference type="InterPro" id="IPR036465">
    <property type="entry name" value="vWFA_dom_sf"/>
</dbReference>
<gene>
    <name evidence="20" type="ORF">BS47DRAFT_1376728</name>
</gene>
<evidence type="ECO:0000256" key="6">
    <source>
        <dbReference type="ARBA" id="ARBA00022454"/>
    </source>
</evidence>
<dbReference type="Gene3D" id="1.10.1600.10">
    <property type="match status" value="1"/>
</dbReference>
<evidence type="ECO:0000256" key="12">
    <source>
        <dbReference type="ARBA" id="ARBA00022895"/>
    </source>
</evidence>
<dbReference type="Gene3D" id="3.40.50.410">
    <property type="entry name" value="von Willebrand factor, type A domain"/>
    <property type="match status" value="1"/>
</dbReference>
<dbReference type="Gene3D" id="1.25.40.240">
    <property type="entry name" value="Ku, C-terminal domain"/>
    <property type="match status" value="1"/>
</dbReference>
<evidence type="ECO:0000256" key="17">
    <source>
        <dbReference type="ARBA" id="ARBA00031847"/>
    </source>
</evidence>
<feature type="region of interest" description="Disordered" evidence="18">
    <location>
        <begin position="280"/>
        <end position="307"/>
    </location>
</feature>
<reference evidence="20" key="1">
    <citation type="journal article" date="2020" name="Nat. Commun.">
        <title>Large-scale genome sequencing of mycorrhizal fungi provides insights into the early evolution of symbiotic traits.</title>
        <authorList>
            <person name="Miyauchi S."/>
            <person name="Kiss E."/>
            <person name="Kuo A."/>
            <person name="Drula E."/>
            <person name="Kohler A."/>
            <person name="Sanchez-Garcia M."/>
            <person name="Morin E."/>
            <person name="Andreopoulos B."/>
            <person name="Barry K.W."/>
            <person name="Bonito G."/>
            <person name="Buee M."/>
            <person name="Carver A."/>
            <person name="Chen C."/>
            <person name="Cichocki N."/>
            <person name="Clum A."/>
            <person name="Culley D."/>
            <person name="Crous P.W."/>
            <person name="Fauchery L."/>
            <person name="Girlanda M."/>
            <person name="Hayes R.D."/>
            <person name="Keri Z."/>
            <person name="LaButti K."/>
            <person name="Lipzen A."/>
            <person name="Lombard V."/>
            <person name="Magnuson J."/>
            <person name="Maillard F."/>
            <person name="Murat C."/>
            <person name="Nolan M."/>
            <person name="Ohm R.A."/>
            <person name="Pangilinan J."/>
            <person name="Pereira M.F."/>
            <person name="Perotto S."/>
            <person name="Peter M."/>
            <person name="Pfister S."/>
            <person name="Riley R."/>
            <person name="Sitrit Y."/>
            <person name="Stielow J.B."/>
            <person name="Szollosi G."/>
            <person name="Zifcakova L."/>
            <person name="Stursova M."/>
            <person name="Spatafora J.W."/>
            <person name="Tedersoo L."/>
            <person name="Vaario L.M."/>
            <person name="Yamada A."/>
            <person name="Yan M."/>
            <person name="Wang P."/>
            <person name="Xu J."/>
            <person name="Bruns T."/>
            <person name="Baldrian P."/>
            <person name="Vilgalys R."/>
            <person name="Dunand C."/>
            <person name="Henrissat B."/>
            <person name="Grigoriev I.V."/>
            <person name="Hibbett D."/>
            <person name="Nagy L.G."/>
            <person name="Martin F.M."/>
        </authorList>
    </citation>
    <scope>NUCLEOTIDE SEQUENCE</scope>
    <source>
        <strain evidence="20">UP504</strain>
    </source>
</reference>
<evidence type="ECO:0000256" key="14">
    <source>
        <dbReference type="ARBA" id="ARBA00023172"/>
    </source>
</evidence>
<sequence>MAGKERSGYTVTMFVVDVSPSMGHLRAVELTPGPNDEKRTIQLTNLQWALKYVKHKVQQMIFTGRLTDQIGVILVGTEGTNNPVSDKHGGYDHVTEYLPIHKPNARTLQKIDSLQPSSEIGDPIDGIIVALFAQQQHLEKKRTWTRKLVLITDGENPLELDDDDLSGTINKIIEYNVDMTIIGVDFDDEDLPYEEPNKSKIKRVNEELYHKIVEQLENGRVGTCEYALRVCAEPEIKVTKSTLSRTTMVIGDIQTRMDDAITIPVRTGKATAIVRPQSFKKFSRRSGSGRHDTRLDKPLGGLGDKLSNGAMSAPWEDIAPLAMRTEFVLAPQSKENEDGAAENENGDREDASEHFQDQQRVEKEDLTKSYKYGSTWIPIEDLSENYLPTQQGLELVGFSYEDMWTRDWSMDEVYYIFADNASPRAQVAFSSLVQAMHNYQVPDKSNKGSMVSKPVLAIIRKVNRDDSPPKMGVACARSIDQIDYLVWVRMPFAEDLRRFSFASLDIIKDRKGIQKTIHPLLPTPSMMSAMEKLVDSYDLSDAGPKDEDGNRLPWFDPTEAVSPAVHRIKEAMLHAAITTDITKDPVPPPHPEITKFFERPRRVLSRSQGAVAECQAVFNVSKVPPKVKFRKRKNIDGLDEDADVPLTLADLMNGDAFVSTAVQSPGPSHVSTTTLASPAQPKSAAGSSDTDEPMEVDQKPDPHPMVVGQGAKPGRIIGNDHPLYDFKSNVARGDVVTKAVADMGQVIPEIIAESFSSQRFDEALECMKVMRDVALQEDEVDEWNSFLRGFKRLCRKSGFKHPDFWEHVKAVGPSLSLIHEAEAEEHGATSDVSRSGSDRFIKD</sequence>
<evidence type="ECO:0000313" key="21">
    <source>
        <dbReference type="Proteomes" id="UP000886523"/>
    </source>
</evidence>
<dbReference type="InterPro" id="IPR014893">
    <property type="entry name" value="Ku_PK_bind"/>
</dbReference>
<dbReference type="GO" id="GO:0000723">
    <property type="term" value="P:telomere maintenance"/>
    <property type="evidence" value="ECO:0007669"/>
    <property type="project" value="InterPro"/>
</dbReference>
<dbReference type="SUPFAM" id="SSF100939">
    <property type="entry name" value="SPOC domain-like"/>
    <property type="match status" value="1"/>
</dbReference>
<dbReference type="EMBL" id="MU128972">
    <property type="protein sequence ID" value="KAF9513461.1"/>
    <property type="molecule type" value="Genomic_DNA"/>
</dbReference>
<dbReference type="OrthoDB" id="30826at2759"/>
<keyword evidence="7" id="KW-0547">Nucleotide-binding</keyword>
<keyword evidence="15" id="KW-0234">DNA repair</keyword>
<dbReference type="GO" id="GO:0000781">
    <property type="term" value="C:chromosome, telomeric region"/>
    <property type="evidence" value="ECO:0007669"/>
    <property type="project" value="UniProtKB-SubCell"/>
</dbReference>
<dbReference type="GO" id="GO:0043564">
    <property type="term" value="C:Ku70:Ku80 complex"/>
    <property type="evidence" value="ECO:0007669"/>
    <property type="project" value="InterPro"/>
</dbReference>
<dbReference type="PANTHER" id="PTHR12604:SF4">
    <property type="entry name" value="X-RAY REPAIR CROSS-COMPLEMENTING PROTEIN 5"/>
    <property type="match status" value="1"/>
</dbReference>
<evidence type="ECO:0000256" key="18">
    <source>
        <dbReference type="SAM" id="MobiDB-lite"/>
    </source>
</evidence>
<dbReference type="InterPro" id="IPR036494">
    <property type="entry name" value="Ku_C_sf"/>
</dbReference>
<dbReference type="SUPFAM" id="SSF53300">
    <property type="entry name" value="vWA-like"/>
    <property type="match status" value="1"/>
</dbReference>
<evidence type="ECO:0000256" key="15">
    <source>
        <dbReference type="ARBA" id="ARBA00023204"/>
    </source>
</evidence>
<evidence type="ECO:0000256" key="16">
    <source>
        <dbReference type="ARBA" id="ARBA00023242"/>
    </source>
</evidence>
<dbReference type="Proteomes" id="UP000886523">
    <property type="component" value="Unassembled WGS sequence"/>
</dbReference>
<comment type="caution">
    <text evidence="20">The sequence shown here is derived from an EMBL/GenBank/DDBJ whole genome shotgun (WGS) entry which is preliminary data.</text>
</comment>
<evidence type="ECO:0000259" key="19">
    <source>
        <dbReference type="SMART" id="SM00559"/>
    </source>
</evidence>
<feature type="domain" description="Ku" evidence="19">
    <location>
        <begin position="358"/>
        <end position="507"/>
    </location>
</feature>
<proteinExistence type="inferred from homology"/>
<comment type="subcellular location">
    <subcellularLocation>
        <location evidence="2">Chromosome</location>
        <location evidence="2">Telomere</location>
    </subcellularLocation>
    <subcellularLocation>
        <location evidence="1">Nucleus</location>
    </subcellularLocation>
</comment>
<dbReference type="PANTHER" id="PTHR12604">
    <property type="entry name" value="KU AUTOANTIGEN DNA HELICASE"/>
    <property type="match status" value="1"/>
</dbReference>
<keyword evidence="6" id="KW-0158">Chromosome</keyword>
<keyword evidence="12" id="KW-0779">Telomere</keyword>
<evidence type="ECO:0000256" key="5">
    <source>
        <dbReference type="ARBA" id="ARBA00021792"/>
    </source>
</evidence>
<dbReference type="SMART" id="SM00559">
    <property type="entry name" value="Ku78"/>
    <property type="match status" value="1"/>
</dbReference>
<dbReference type="GO" id="GO:0003690">
    <property type="term" value="F:double-stranded DNA binding"/>
    <property type="evidence" value="ECO:0007669"/>
    <property type="project" value="TreeGrafter"/>
</dbReference>
<dbReference type="GO" id="GO:0016787">
    <property type="term" value="F:hydrolase activity"/>
    <property type="evidence" value="ECO:0007669"/>
    <property type="project" value="UniProtKB-KW"/>
</dbReference>
<evidence type="ECO:0000256" key="10">
    <source>
        <dbReference type="ARBA" id="ARBA00022806"/>
    </source>
</evidence>
<dbReference type="InterPro" id="IPR005161">
    <property type="entry name" value="Ku_N"/>
</dbReference>
<keyword evidence="21" id="KW-1185">Reference proteome</keyword>
<accession>A0A9P6AWW8</accession>
<dbReference type="Pfam" id="PF08785">
    <property type="entry name" value="Ku_PK_bind"/>
    <property type="match status" value="1"/>
</dbReference>
<evidence type="ECO:0000256" key="7">
    <source>
        <dbReference type="ARBA" id="ARBA00022741"/>
    </source>
</evidence>
<name>A0A9P6AWW8_9AGAM</name>
<comment type="similarity">
    <text evidence="3">Belongs to the ku80 family.</text>
</comment>
<evidence type="ECO:0000256" key="1">
    <source>
        <dbReference type="ARBA" id="ARBA00004123"/>
    </source>
</evidence>
<keyword evidence="8" id="KW-0227">DNA damage</keyword>
<feature type="region of interest" description="Disordered" evidence="18">
    <location>
        <begin position="660"/>
        <end position="705"/>
    </location>
</feature>
<dbReference type="GO" id="GO:0006310">
    <property type="term" value="P:DNA recombination"/>
    <property type="evidence" value="ECO:0007669"/>
    <property type="project" value="UniProtKB-KW"/>
</dbReference>
<dbReference type="InterPro" id="IPR024193">
    <property type="entry name" value="Ku80"/>
</dbReference>
<dbReference type="Gene3D" id="2.40.290.10">
    <property type="match status" value="1"/>
</dbReference>
<keyword evidence="14" id="KW-0233">DNA recombination</keyword>